<gene>
    <name evidence="1" type="ORF">BDP27DRAFT_1432451</name>
</gene>
<organism evidence="1 2">
    <name type="scientific">Rhodocollybia butyracea</name>
    <dbReference type="NCBI Taxonomy" id="206335"/>
    <lineage>
        <taxon>Eukaryota</taxon>
        <taxon>Fungi</taxon>
        <taxon>Dikarya</taxon>
        <taxon>Basidiomycota</taxon>
        <taxon>Agaricomycotina</taxon>
        <taxon>Agaricomycetes</taxon>
        <taxon>Agaricomycetidae</taxon>
        <taxon>Agaricales</taxon>
        <taxon>Marasmiineae</taxon>
        <taxon>Omphalotaceae</taxon>
        <taxon>Rhodocollybia</taxon>
    </lineage>
</organism>
<reference evidence="1" key="1">
    <citation type="submission" date="2020-11" db="EMBL/GenBank/DDBJ databases">
        <authorList>
            <consortium name="DOE Joint Genome Institute"/>
            <person name="Ahrendt S."/>
            <person name="Riley R."/>
            <person name="Andreopoulos W."/>
            <person name="Labutti K."/>
            <person name="Pangilinan J."/>
            <person name="Ruiz-Duenas F.J."/>
            <person name="Barrasa J.M."/>
            <person name="Sanchez-Garcia M."/>
            <person name="Camarero S."/>
            <person name="Miyauchi S."/>
            <person name="Serrano A."/>
            <person name="Linde D."/>
            <person name="Babiker R."/>
            <person name="Drula E."/>
            <person name="Ayuso-Fernandez I."/>
            <person name="Pacheco R."/>
            <person name="Padilla G."/>
            <person name="Ferreira P."/>
            <person name="Barriuso J."/>
            <person name="Kellner H."/>
            <person name="Castanera R."/>
            <person name="Alfaro M."/>
            <person name="Ramirez L."/>
            <person name="Pisabarro A.G."/>
            <person name="Kuo A."/>
            <person name="Tritt A."/>
            <person name="Lipzen A."/>
            <person name="He G."/>
            <person name="Yan M."/>
            <person name="Ng V."/>
            <person name="Cullen D."/>
            <person name="Martin F."/>
            <person name="Rosso M.-N."/>
            <person name="Henrissat B."/>
            <person name="Hibbett D."/>
            <person name="Martinez A.T."/>
            <person name="Grigoriev I.V."/>
        </authorList>
    </citation>
    <scope>NUCLEOTIDE SEQUENCE</scope>
    <source>
        <strain evidence="1">AH 40177</strain>
    </source>
</reference>
<comment type="caution">
    <text evidence="1">The sequence shown here is derived from an EMBL/GenBank/DDBJ whole genome shotgun (WGS) entry which is preliminary data.</text>
</comment>
<dbReference type="OrthoDB" id="5584477at2759"/>
<dbReference type="Proteomes" id="UP000772434">
    <property type="component" value="Unassembled WGS sequence"/>
</dbReference>
<dbReference type="EMBL" id="JADNRY010000360">
    <property type="protein sequence ID" value="KAF9058651.1"/>
    <property type="molecule type" value="Genomic_DNA"/>
</dbReference>
<protein>
    <submittedName>
        <fullName evidence="1">Uncharacterized protein</fullName>
    </submittedName>
</protein>
<evidence type="ECO:0000313" key="2">
    <source>
        <dbReference type="Proteomes" id="UP000772434"/>
    </source>
</evidence>
<sequence>MSNQLLDPFRGKGHIHSPLDDYRSLFYVAQWACVFHELSLEDKPSDPDHIRDLRADLSRHYKTRSYTTHIVATAGMEKYEYGPWVAKSASFFSAWDYSLNLTRAKWIRIAESKGHNKKTFR</sequence>
<proteinExistence type="predicted"/>
<evidence type="ECO:0000313" key="1">
    <source>
        <dbReference type="EMBL" id="KAF9058651.1"/>
    </source>
</evidence>
<keyword evidence="2" id="KW-1185">Reference proteome</keyword>
<accession>A0A9P5TXD4</accession>
<name>A0A9P5TXD4_9AGAR</name>
<dbReference type="AlphaFoldDB" id="A0A9P5TXD4"/>